<evidence type="ECO:0008006" key="5">
    <source>
        <dbReference type="Google" id="ProtNLM"/>
    </source>
</evidence>
<feature type="compositionally biased region" description="Gly residues" evidence="1">
    <location>
        <begin position="170"/>
        <end position="181"/>
    </location>
</feature>
<evidence type="ECO:0000256" key="1">
    <source>
        <dbReference type="SAM" id="MobiDB-lite"/>
    </source>
</evidence>
<gene>
    <name evidence="3" type="ORF">GCM10008023_15050</name>
</gene>
<feature type="region of interest" description="Disordered" evidence="1">
    <location>
        <begin position="143"/>
        <end position="223"/>
    </location>
</feature>
<dbReference type="InterPro" id="IPR036700">
    <property type="entry name" value="BOBF_sf"/>
</dbReference>
<feature type="transmembrane region" description="Helical" evidence="2">
    <location>
        <begin position="29"/>
        <end position="49"/>
    </location>
</feature>
<protein>
    <recommendedName>
        <fullName evidence="5">DNA-binding protein</fullName>
    </recommendedName>
</protein>
<dbReference type="Proteomes" id="UP000652430">
    <property type="component" value="Unassembled WGS sequence"/>
</dbReference>
<name>A0ABQ3LFA7_9SPHN</name>
<sequence>MTDQIEGPQAPHDTVADDRPRRKLPVRTAIVGAALLALGIGGGATIAQMTGPSVEMAPLKAVAIRSLTDNGSVISVRGRVAETYGPMFVLTDGSGRALVDLGRQGDGTGLVSAGQAVTVQGHYRRGMIHASFLVSADGKVVALRPMGPPHHGPGGPDGPDGPDGPRHGPRGPGVGPDGGPGANDAPPPPPPPAIGTTAPVAPVVPGAVPAAPVAPAATGNSAR</sequence>
<comment type="caution">
    <text evidence="3">The sequence shown here is derived from an EMBL/GenBank/DDBJ whole genome shotgun (WGS) entry which is preliminary data.</text>
</comment>
<evidence type="ECO:0000313" key="3">
    <source>
        <dbReference type="EMBL" id="GHH13894.1"/>
    </source>
</evidence>
<keyword evidence="2" id="KW-0812">Transmembrane</keyword>
<evidence type="ECO:0000256" key="2">
    <source>
        <dbReference type="SAM" id="Phobius"/>
    </source>
</evidence>
<feature type="compositionally biased region" description="Low complexity" evidence="1">
    <location>
        <begin position="194"/>
        <end position="223"/>
    </location>
</feature>
<dbReference type="RefSeq" id="WP_229839292.1">
    <property type="nucleotide sequence ID" value="NZ_BNAQ01000002.1"/>
</dbReference>
<keyword evidence="2" id="KW-1133">Transmembrane helix</keyword>
<feature type="region of interest" description="Disordered" evidence="1">
    <location>
        <begin position="1"/>
        <end position="21"/>
    </location>
</feature>
<proteinExistence type="predicted"/>
<dbReference type="SUPFAM" id="SSF101756">
    <property type="entry name" value="Hypothetical protein YgiW"/>
    <property type="match status" value="1"/>
</dbReference>
<evidence type="ECO:0000313" key="4">
    <source>
        <dbReference type="Proteomes" id="UP000652430"/>
    </source>
</evidence>
<reference evidence="4" key="1">
    <citation type="journal article" date="2019" name="Int. J. Syst. Evol. Microbiol.">
        <title>The Global Catalogue of Microorganisms (GCM) 10K type strain sequencing project: providing services to taxonomists for standard genome sequencing and annotation.</title>
        <authorList>
            <consortium name="The Broad Institute Genomics Platform"/>
            <consortium name="The Broad Institute Genome Sequencing Center for Infectious Disease"/>
            <person name="Wu L."/>
            <person name="Ma J."/>
        </authorList>
    </citation>
    <scope>NUCLEOTIDE SEQUENCE [LARGE SCALE GENOMIC DNA]</scope>
    <source>
        <strain evidence="4">CGMCC 1.8957</strain>
    </source>
</reference>
<keyword evidence="2" id="KW-0472">Membrane</keyword>
<organism evidence="3 4">
    <name type="scientific">Sphingomonas glacialis</name>
    <dbReference type="NCBI Taxonomy" id="658225"/>
    <lineage>
        <taxon>Bacteria</taxon>
        <taxon>Pseudomonadati</taxon>
        <taxon>Pseudomonadota</taxon>
        <taxon>Alphaproteobacteria</taxon>
        <taxon>Sphingomonadales</taxon>
        <taxon>Sphingomonadaceae</taxon>
        <taxon>Sphingomonas</taxon>
    </lineage>
</organism>
<keyword evidence="4" id="KW-1185">Reference proteome</keyword>
<accession>A0ABQ3LFA7</accession>
<dbReference type="EMBL" id="BNAQ01000002">
    <property type="protein sequence ID" value="GHH13894.1"/>
    <property type="molecule type" value="Genomic_DNA"/>
</dbReference>